<comment type="similarity">
    <text evidence="1">Belongs to the MEMO1 family.</text>
</comment>
<sequence length="295" mass="32830">MDKRITVAITSFLVIFALIGLKNPEKVQSLATSSSFRDNAYNREFIDQAYSVGERYVKKPNGMVLGGITPHHLLAAPLIAAFFEGLPKDNIKTVILVGPDHFNRGKTNITSSQNNWSTLYGSLNVDSQLVKVLSKKGLVSIENQYIFDQEHSIFGITTFIKRSLPNAQIVPLILKSTISKEECDRLAGAISQLMSPSSIIISSVDFSHYHPSGVADEFDKETIKVINSLDYESVWELRPNDNLDSPAAIYILLKTLSDENVKAELLQNTNSERFVKAKDLSEVTSYATYYFSLAL</sequence>
<dbReference type="InterPro" id="IPR002737">
    <property type="entry name" value="MEMO1_fam"/>
</dbReference>
<evidence type="ECO:0000313" key="3">
    <source>
        <dbReference type="Proteomes" id="UP000178870"/>
    </source>
</evidence>
<organism evidence="2 3">
    <name type="scientific">Candidatus Woesebacteria bacterium RIFCSPHIGHO2_01_FULL_44_21</name>
    <dbReference type="NCBI Taxonomy" id="1802503"/>
    <lineage>
        <taxon>Bacteria</taxon>
        <taxon>Candidatus Woeseibacteriota</taxon>
    </lineage>
</organism>
<evidence type="ECO:0000313" key="2">
    <source>
        <dbReference type="EMBL" id="OGM31860.1"/>
    </source>
</evidence>
<dbReference type="PANTHER" id="PTHR11060">
    <property type="entry name" value="PROTEIN MEMO1"/>
    <property type="match status" value="1"/>
</dbReference>
<gene>
    <name evidence="2" type="ORF">A2803_01075</name>
</gene>
<dbReference type="Proteomes" id="UP000178870">
    <property type="component" value="Unassembled WGS sequence"/>
</dbReference>
<dbReference type="Pfam" id="PF01875">
    <property type="entry name" value="Memo"/>
    <property type="match status" value="1"/>
</dbReference>
<proteinExistence type="inferred from homology"/>
<dbReference type="AlphaFoldDB" id="A0A1F7YXA3"/>
<dbReference type="PANTHER" id="PTHR11060:SF0">
    <property type="entry name" value="PROTEIN MEMO1"/>
    <property type="match status" value="1"/>
</dbReference>
<name>A0A1F7YXA3_9BACT</name>
<dbReference type="EMBL" id="MGGP01000020">
    <property type="protein sequence ID" value="OGM31860.1"/>
    <property type="molecule type" value="Genomic_DNA"/>
</dbReference>
<reference evidence="2 3" key="1">
    <citation type="journal article" date="2016" name="Nat. Commun.">
        <title>Thousands of microbial genomes shed light on interconnected biogeochemical processes in an aquifer system.</title>
        <authorList>
            <person name="Anantharaman K."/>
            <person name="Brown C.T."/>
            <person name="Hug L.A."/>
            <person name="Sharon I."/>
            <person name="Castelle C.J."/>
            <person name="Probst A.J."/>
            <person name="Thomas B.C."/>
            <person name="Singh A."/>
            <person name="Wilkins M.J."/>
            <person name="Karaoz U."/>
            <person name="Brodie E.L."/>
            <person name="Williams K.H."/>
            <person name="Hubbard S.S."/>
            <person name="Banfield J.F."/>
        </authorList>
    </citation>
    <scope>NUCLEOTIDE SEQUENCE [LARGE SCALE GENOMIC DNA]</scope>
</reference>
<accession>A0A1F7YXA3</accession>
<dbReference type="CDD" id="cd07361">
    <property type="entry name" value="MEMO_like"/>
    <property type="match status" value="1"/>
</dbReference>
<dbReference type="NCBIfam" id="TIGR04336">
    <property type="entry name" value="AmmeMemoSam_B"/>
    <property type="match status" value="1"/>
</dbReference>
<dbReference type="Gene3D" id="3.40.830.10">
    <property type="entry name" value="LigB-like"/>
    <property type="match status" value="1"/>
</dbReference>
<comment type="caution">
    <text evidence="2">The sequence shown here is derived from an EMBL/GenBank/DDBJ whole genome shotgun (WGS) entry which is preliminary data.</text>
</comment>
<protein>
    <submittedName>
        <fullName evidence="2">AmmeMemoRadiSam system protein B</fullName>
    </submittedName>
</protein>
<evidence type="ECO:0000256" key="1">
    <source>
        <dbReference type="ARBA" id="ARBA00006315"/>
    </source>
</evidence>